<dbReference type="AlphaFoldDB" id="A0A4R0G4X3"/>
<keyword evidence="4" id="KW-1185">Reference proteome</keyword>
<evidence type="ECO:0000313" key="1">
    <source>
        <dbReference type="EMBL" id="TCB91087.1"/>
    </source>
</evidence>
<dbReference type="EMBL" id="SJOO01000007">
    <property type="protein sequence ID" value="TCB91087.1"/>
    <property type="molecule type" value="Genomic_DNA"/>
</dbReference>
<dbReference type="InterPro" id="IPR010749">
    <property type="entry name" value="YfeC-like"/>
</dbReference>
<dbReference type="OrthoDB" id="6538337at2"/>
<evidence type="ECO:0000313" key="2">
    <source>
        <dbReference type="EMBL" id="WRW30266.1"/>
    </source>
</evidence>
<organism evidence="1 3">
    <name type="scientific">Enterobacter wuhouensis</name>
    <dbReference type="NCBI Taxonomy" id="2529381"/>
    <lineage>
        <taxon>Bacteria</taxon>
        <taxon>Pseudomonadati</taxon>
        <taxon>Pseudomonadota</taxon>
        <taxon>Gammaproteobacteria</taxon>
        <taxon>Enterobacterales</taxon>
        <taxon>Enterobacteriaceae</taxon>
        <taxon>Enterobacter</taxon>
    </lineage>
</organism>
<evidence type="ECO:0000313" key="3">
    <source>
        <dbReference type="Proteomes" id="UP000291424"/>
    </source>
</evidence>
<dbReference type="Proteomes" id="UP001330482">
    <property type="component" value="Chromosome"/>
</dbReference>
<gene>
    <name evidence="1" type="ORF">E0L20_16020</name>
    <name evidence="2" type="ORF">VPX56_15855</name>
</gene>
<dbReference type="RefSeq" id="WP_131634806.1">
    <property type="nucleotide sequence ID" value="NZ_CP142124.1"/>
</dbReference>
<dbReference type="GO" id="GO:0003677">
    <property type="term" value="F:DNA binding"/>
    <property type="evidence" value="ECO:0007669"/>
    <property type="project" value="UniProtKB-KW"/>
</dbReference>
<dbReference type="InterPro" id="IPR009061">
    <property type="entry name" value="DNA-bd_dom_put_sf"/>
</dbReference>
<reference evidence="1 3" key="1">
    <citation type="submission" date="2019-02" db="EMBL/GenBank/DDBJ databases">
        <title>The draft genome of Enterobacter spp. strains.</title>
        <authorList>
            <person name="Wang C."/>
            <person name="Feng Y."/>
            <person name="Zong Z."/>
        </authorList>
    </citation>
    <scope>NUCLEOTIDE SEQUENCE [LARGE SCALE GENOMIC DNA]</scope>
    <source>
        <strain evidence="1 3">WCHEW120002</strain>
    </source>
</reference>
<dbReference type="EMBL" id="CP142124">
    <property type="protein sequence ID" value="WRW30266.1"/>
    <property type="molecule type" value="Genomic_DNA"/>
</dbReference>
<reference evidence="2 4" key="2">
    <citation type="submission" date="2024-01" db="EMBL/GenBank/DDBJ databases">
        <title>AV1 has a protective and therapeutic effect against plant viruses.</title>
        <authorList>
            <person name="Wang F."/>
        </authorList>
    </citation>
    <scope>NUCLEOTIDE SEQUENCE [LARGE SCALE GENOMIC DNA]</scope>
    <source>
        <strain evidence="2 4">AV1</strain>
    </source>
</reference>
<keyword evidence="1" id="KW-0238">DNA-binding</keyword>
<protein>
    <submittedName>
        <fullName evidence="1">Putative DNA-binding transcriptional regulator</fullName>
    </submittedName>
    <submittedName>
        <fullName evidence="2">YfeC-like transcriptional regulator</fullName>
    </submittedName>
</protein>
<sequence length="127" mass="14544">MIKERMTPEELALLTGYSRQTINKWVRKEGWITSPKPGVQGGKARLVHVNEKVREFIRSARRASETPDMPESACHESSLHTLLLTLANEMTPDEQKQMTSLLLREGITGLLQRLGIRDQNEYEKITQ</sequence>
<dbReference type="SUPFAM" id="SSF46955">
    <property type="entry name" value="Putative DNA-binding domain"/>
    <property type="match status" value="1"/>
</dbReference>
<dbReference type="Proteomes" id="UP000291424">
    <property type="component" value="Unassembled WGS sequence"/>
</dbReference>
<dbReference type="Pfam" id="PF07037">
    <property type="entry name" value="YfeC-like"/>
    <property type="match status" value="1"/>
</dbReference>
<evidence type="ECO:0000313" key="4">
    <source>
        <dbReference type="Proteomes" id="UP001330482"/>
    </source>
</evidence>
<accession>A0A4R0G4X3</accession>
<name>A0A4R0G4X3_9ENTR</name>
<proteinExistence type="predicted"/>